<feature type="region of interest" description="Disordered" evidence="1">
    <location>
        <begin position="1"/>
        <end position="64"/>
    </location>
</feature>
<name>A0A918GU96_STRGD</name>
<dbReference type="Pfam" id="PF24393">
    <property type="entry name" value="Pepco"/>
    <property type="match status" value="1"/>
</dbReference>
<evidence type="ECO:0000259" key="2">
    <source>
        <dbReference type="Pfam" id="PF24393"/>
    </source>
</evidence>
<comment type="caution">
    <text evidence="3">The sequence shown here is derived from an EMBL/GenBank/DDBJ whole genome shotgun (WGS) entry which is preliminary data.</text>
</comment>
<feature type="compositionally biased region" description="Basic and acidic residues" evidence="1">
    <location>
        <begin position="41"/>
        <end position="58"/>
    </location>
</feature>
<sequence>MIGTECGDECGGAGMESYAERPTDAEAAGELEFLVLDDAPGETRDKSFGRRGEDDGGRVRRRTFKPADLNAQLARTLNGLREALDGLQAAGPDGWGIDQVQVSCQLTASGQFVVLGVGGQAQRTGAIQLTLTPRPADGAH</sequence>
<dbReference type="InterPro" id="IPR056947">
    <property type="entry name" value="Pepco_dom"/>
</dbReference>
<proteinExistence type="predicted"/>
<protein>
    <recommendedName>
        <fullName evidence="2">Pepco domain-containing protein</fullName>
    </recommendedName>
</protein>
<accession>A0A918GU96</accession>
<evidence type="ECO:0000256" key="1">
    <source>
        <dbReference type="SAM" id="MobiDB-lite"/>
    </source>
</evidence>
<keyword evidence="4" id="KW-1185">Reference proteome</keyword>
<evidence type="ECO:0000313" key="3">
    <source>
        <dbReference type="EMBL" id="GGS59276.1"/>
    </source>
</evidence>
<reference evidence="3" key="2">
    <citation type="submission" date="2020-09" db="EMBL/GenBank/DDBJ databases">
        <authorList>
            <person name="Sun Q."/>
            <person name="Ohkuma M."/>
        </authorList>
    </citation>
    <scope>NUCLEOTIDE SEQUENCE</scope>
    <source>
        <strain evidence="3">JCM 4234</strain>
    </source>
</reference>
<gene>
    <name evidence="3" type="ORF">GCM10010238_55540</name>
</gene>
<feature type="domain" description="Pepco" evidence="2">
    <location>
        <begin position="48"/>
        <end position="132"/>
    </location>
</feature>
<dbReference type="EMBL" id="BMSL01000023">
    <property type="protein sequence ID" value="GGS59276.1"/>
    <property type="molecule type" value="Genomic_DNA"/>
</dbReference>
<evidence type="ECO:0000313" key="4">
    <source>
        <dbReference type="Proteomes" id="UP000653493"/>
    </source>
</evidence>
<dbReference type="AlphaFoldDB" id="A0A918GU96"/>
<reference evidence="3" key="1">
    <citation type="journal article" date="2014" name="Int. J. Syst. Evol. Microbiol.">
        <title>Complete genome sequence of Corynebacterium casei LMG S-19264T (=DSM 44701T), isolated from a smear-ripened cheese.</title>
        <authorList>
            <consortium name="US DOE Joint Genome Institute (JGI-PGF)"/>
            <person name="Walter F."/>
            <person name="Albersmeier A."/>
            <person name="Kalinowski J."/>
            <person name="Ruckert C."/>
        </authorList>
    </citation>
    <scope>NUCLEOTIDE SEQUENCE</scope>
    <source>
        <strain evidence="3">JCM 4234</strain>
    </source>
</reference>
<dbReference type="Proteomes" id="UP000653493">
    <property type="component" value="Unassembled WGS sequence"/>
</dbReference>
<organism evidence="3 4">
    <name type="scientific">Streptomyces griseoviridis</name>
    <dbReference type="NCBI Taxonomy" id="45398"/>
    <lineage>
        <taxon>Bacteria</taxon>
        <taxon>Bacillati</taxon>
        <taxon>Actinomycetota</taxon>
        <taxon>Actinomycetes</taxon>
        <taxon>Kitasatosporales</taxon>
        <taxon>Streptomycetaceae</taxon>
        <taxon>Streptomyces</taxon>
    </lineage>
</organism>